<dbReference type="InterPro" id="IPR050121">
    <property type="entry name" value="Cytochrome_P450_monoxygenase"/>
</dbReference>
<name>A0A1V6PPE0_9EURO</name>
<dbReference type="SUPFAM" id="SSF48264">
    <property type="entry name" value="Cytochrome P450"/>
    <property type="match status" value="1"/>
</dbReference>
<keyword evidence="7" id="KW-0812">Transmembrane</keyword>
<dbReference type="InterPro" id="IPR017972">
    <property type="entry name" value="Cyt_P450_CS"/>
</dbReference>
<evidence type="ECO:0000256" key="2">
    <source>
        <dbReference type="ARBA" id="ARBA00022723"/>
    </source>
</evidence>
<reference evidence="9" key="1">
    <citation type="journal article" date="2017" name="Nat. Microbiol.">
        <title>Global analysis of biosynthetic gene clusters reveals vast potential of secondary metabolite production in Penicillium species.</title>
        <authorList>
            <person name="Nielsen J.C."/>
            <person name="Grijseels S."/>
            <person name="Prigent S."/>
            <person name="Ji B."/>
            <person name="Dainat J."/>
            <person name="Nielsen K.F."/>
            <person name="Frisvad J.C."/>
            <person name="Workman M."/>
            <person name="Nielsen J."/>
        </authorList>
    </citation>
    <scope>NUCLEOTIDE SEQUENCE [LARGE SCALE GENOMIC DNA]</scope>
    <source>
        <strain evidence="9">IBT 31811</strain>
    </source>
</reference>
<accession>A0A1V6PPE0</accession>
<dbReference type="PANTHER" id="PTHR24305:SF234">
    <property type="entry name" value="CYTOCHROME P450"/>
    <property type="match status" value="1"/>
</dbReference>
<comment type="caution">
    <text evidence="8">The sequence shown here is derived from an EMBL/GenBank/DDBJ whole genome shotgun (WGS) entry which is preliminary data.</text>
</comment>
<dbReference type="CDD" id="cd11062">
    <property type="entry name" value="CYP58-like"/>
    <property type="match status" value="1"/>
</dbReference>
<dbReference type="EMBL" id="MDYN01000075">
    <property type="protein sequence ID" value="OQD78869.1"/>
    <property type="molecule type" value="Genomic_DNA"/>
</dbReference>
<dbReference type="AlphaFoldDB" id="A0A1V6PPE0"/>
<evidence type="ECO:0000313" key="8">
    <source>
        <dbReference type="EMBL" id="OQD78869.1"/>
    </source>
</evidence>
<evidence type="ECO:0000256" key="3">
    <source>
        <dbReference type="ARBA" id="ARBA00023002"/>
    </source>
</evidence>
<sequence length="511" mass="59194">MTQLFLSIWDFQQPTKTEVTLASAAILLIYIFQRILAALYLTFFHPLSQFPGPPKAARSRPYIYTITGDHPEITLEKLHEQYREYRILLYTVLNLTGRPETKALRIGPNELHITDINQYKVIYSQIQPFPKDKEFYDAFNTPHTVVTESEVELHKERRRILNPLFSRAESFKLEPIIHDKVEVLLGQINKLKVSQDINIYSAFRCLTTEIVMEFVFAKRENLLDENNTTFESWFLAAFDAAAESFWVMQERPWLWKMSNYLPLSFVELVKPEAAHVFKLLKYAETCLQHYEKSGNTTSHPVLFDHLCTLPREFKVAEALIILVAGSDTTASTLTTGLLHILSNPLICEKLSRELSEADPSFQMLKLEKLKYLAWQFQVVYRESYRKIFPSHLSSMGKSFQQTVVSMSAYTMHTNEEIWGPDARTFNPDRWLNPEAKSLEQYLCAFSKGARMCLGQNVALAEVTIIMAYMFRSFRMSLLPDAEPPRRKDLFTMGYEKPGLSLKLMDIVSKTQ</sequence>
<dbReference type="PRINTS" id="PR00463">
    <property type="entry name" value="EP450I"/>
</dbReference>
<dbReference type="GO" id="GO:0005506">
    <property type="term" value="F:iron ion binding"/>
    <property type="evidence" value="ECO:0007669"/>
    <property type="project" value="InterPro"/>
</dbReference>
<evidence type="ECO:0000256" key="6">
    <source>
        <dbReference type="RuleBase" id="RU000461"/>
    </source>
</evidence>
<dbReference type="PANTHER" id="PTHR24305">
    <property type="entry name" value="CYTOCHROME P450"/>
    <property type="match status" value="1"/>
</dbReference>
<dbReference type="GO" id="GO:0043386">
    <property type="term" value="P:mycotoxin biosynthetic process"/>
    <property type="evidence" value="ECO:0007669"/>
    <property type="project" value="UniProtKB-ARBA"/>
</dbReference>
<dbReference type="Pfam" id="PF00067">
    <property type="entry name" value="p450"/>
    <property type="match status" value="1"/>
</dbReference>
<comment type="cofactor">
    <cofactor evidence="1 5">
        <name>heme</name>
        <dbReference type="ChEBI" id="CHEBI:30413"/>
    </cofactor>
</comment>
<dbReference type="InterPro" id="IPR002401">
    <property type="entry name" value="Cyt_P450_E_grp-I"/>
</dbReference>
<keyword evidence="9" id="KW-1185">Reference proteome</keyword>
<evidence type="ECO:0000256" key="4">
    <source>
        <dbReference type="ARBA" id="ARBA00023004"/>
    </source>
</evidence>
<evidence type="ECO:0000313" key="9">
    <source>
        <dbReference type="Proteomes" id="UP000191672"/>
    </source>
</evidence>
<dbReference type="InterPro" id="IPR036396">
    <property type="entry name" value="Cyt_P450_sf"/>
</dbReference>
<comment type="similarity">
    <text evidence="6">Belongs to the cytochrome P450 family.</text>
</comment>
<dbReference type="InterPro" id="IPR001128">
    <property type="entry name" value="Cyt_P450"/>
</dbReference>
<evidence type="ECO:0000256" key="5">
    <source>
        <dbReference type="PIRSR" id="PIRSR602401-1"/>
    </source>
</evidence>
<keyword evidence="6" id="KW-0503">Monooxygenase</keyword>
<dbReference type="PRINTS" id="PR00385">
    <property type="entry name" value="P450"/>
</dbReference>
<dbReference type="GO" id="GO:0020037">
    <property type="term" value="F:heme binding"/>
    <property type="evidence" value="ECO:0007669"/>
    <property type="project" value="InterPro"/>
</dbReference>
<keyword evidence="3 6" id="KW-0560">Oxidoreductase</keyword>
<protein>
    <recommendedName>
        <fullName evidence="10">Cytochrome P450</fullName>
    </recommendedName>
</protein>
<keyword evidence="2 5" id="KW-0479">Metal-binding</keyword>
<dbReference type="STRING" id="416450.A0A1V6PPE0"/>
<keyword evidence="7" id="KW-0472">Membrane</keyword>
<proteinExistence type="inferred from homology"/>
<feature type="binding site" description="axial binding residue" evidence="5">
    <location>
        <position position="452"/>
    </location>
    <ligand>
        <name>heme</name>
        <dbReference type="ChEBI" id="CHEBI:30413"/>
    </ligand>
    <ligandPart>
        <name>Fe</name>
        <dbReference type="ChEBI" id="CHEBI:18248"/>
    </ligandPart>
</feature>
<dbReference type="Proteomes" id="UP000191672">
    <property type="component" value="Unassembled WGS sequence"/>
</dbReference>
<evidence type="ECO:0000256" key="7">
    <source>
        <dbReference type="SAM" id="Phobius"/>
    </source>
</evidence>
<organism evidence="8 9">
    <name type="scientific">Penicillium antarcticum</name>
    <dbReference type="NCBI Taxonomy" id="416450"/>
    <lineage>
        <taxon>Eukaryota</taxon>
        <taxon>Fungi</taxon>
        <taxon>Dikarya</taxon>
        <taxon>Ascomycota</taxon>
        <taxon>Pezizomycotina</taxon>
        <taxon>Eurotiomycetes</taxon>
        <taxon>Eurotiomycetidae</taxon>
        <taxon>Eurotiales</taxon>
        <taxon>Aspergillaceae</taxon>
        <taxon>Penicillium</taxon>
    </lineage>
</organism>
<evidence type="ECO:0000256" key="1">
    <source>
        <dbReference type="ARBA" id="ARBA00001971"/>
    </source>
</evidence>
<keyword evidence="5 6" id="KW-0349">Heme</keyword>
<keyword evidence="7" id="KW-1133">Transmembrane helix</keyword>
<dbReference type="PROSITE" id="PS00086">
    <property type="entry name" value="CYTOCHROME_P450"/>
    <property type="match status" value="1"/>
</dbReference>
<keyword evidence="4 5" id="KW-0408">Iron</keyword>
<dbReference type="GO" id="GO:0016705">
    <property type="term" value="F:oxidoreductase activity, acting on paired donors, with incorporation or reduction of molecular oxygen"/>
    <property type="evidence" value="ECO:0007669"/>
    <property type="project" value="InterPro"/>
</dbReference>
<gene>
    <name evidence="8" type="ORF">PENANT_c075G09019</name>
</gene>
<dbReference type="Gene3D" id="1.10.630.10">
    <property type="entry name" value="Cytochrome P450"/>
    <property type="match status" value="1"/>
</dbReference>
<evidence type="ECO:0008006" key="10">
    <source>
        <dbReference type="Google" id="ProtNLM"/>
    </source>
</evidence>
<feature type="transmembrane region" description="Helical" evidence="7">
    <location>
        <begin position="21"/>
        <end position="43"/>
    </location>
</feature>
<dbReference type="GO" id="GO:0004497">
    <property type="term" value="F:monooxygenase activity"/>
    <property type="evidence" value="ECO:0007669"/>
    <property type="project" value="UniProtKB-KW"/>
</dbReference>